<name>A0A9P6MIL5_9FUNG</name>
<evidence type="ECO:0000256" key="1">
    <source>
        <dbReference type="SAM" id="Phobius"/>
    </source>
</evidence>
<keyword evidence="3" id="KW-1185">Reference proteome</keyword>
<evidence type="ECO:0008006" key="4">
    <source>
        <dbReference type="Google" id="ProtNLM"/>
    </source>
</evidence>
<dbReference type="AlphaFoldDB" id="A0A9P6MIL5"/>
<dbReference type="Proteomes" id="UP000703661">
    <property type="component" value="Unassembled WGS sequence"/>
</dbReference>
<organism evidence="2 3">
    <name type="scientific">Entomortierella chlamydospora</name>
    <dbReference type="NCBI Taxonomy" id="101097"/>
    <lineage>
        <taxon>Eukaryota</taxon>
        <taxon>Fungi</taxon>
        <taxon>Fungi incertae sedis</taxon>
        <taxon>Mucoromycota</taxon>
        <taxon>Mortierellomycotina</taxon>
        <taxon>Mortierellomycetes</taxon>
        <taxon>Mortierellales</taxon>
        <taxon>Mortierellaceae</taxon>
        <taxon>Entomortierella</taxon>
    </lineage>
</organism>
<evidence type="ECO:0000313" key="2">
    <source>
        <dbReference type="EMBL" id="KAG0002314.1"/>
    </source>
</evidence>
<gene>
    <name evidence="2" type="ORF">BGZ80_005993</name>
</gene>
<keyword evidence="1" id="KW-0472">Membrane</keyword>
<dbReference type="EMBL" id="JAAAID010002957">
    <property type="protein sequence ID" value="KAG0002314.1"/>
    <property type="molecule type" value="Genomic_DNA"/>
</dbReference>
<sequence length="417" mass="48249">MDIMESCKVILVFNILEILVMISQYLTSHDMAMTMATCKNLSRQLEPILWKHLKDAGWDELQSRQLSLILEDLKNSGDSSGPFRSNITSLTLPTYDTGYPLSFVEPLLKDHLSNIERLTIPMLDRYGNNDEGDEDPEAIQAMEEAIHGLCPKLQHLTIMFDDSNHDISYLRLFISEFNHGGIGLKSYRAYNQDDDTYFDTLETLIDYHFDTLEEVELIDCVVARSENLQYIFTCCKNLRRFWATPGDGGSVELSFADISREEWVCLEMRELRLNLILDDTNNVSYDKAGVASMAKKAYARIGQLVKLEKLSLGCYFDRYVAAGYQLSRNDLTLKHGFLAELAGLSKLRHFHMFTDFWSKMGKAEVKFIHEHWTCLERITFGEDNIVSRAALDQPHWRWLKEQRPGLIFDYDDYDNYD</sequence>
<reference evidence="2" key="1">
    <citation type="journal article" date="2020" name="Fungal Divers.">
        <title>Resolving the Mortierellaceae phylogeny through synthesis of multi-gene phylogenetics and phylogenomics.</title>
        <authorList>
            <person name="Vandepol N."/>
            <person name="Liber J."/>
            <person name="Desiro A."/>
            <person name="Na H."/>
            <person name="Kennedy M."/>
            <person name="Barry K."/>
            <person name="Grigoriev I.V."/>
            <person name="Miller A.N."/>
            <person name="O'Donnell K."/>
            <person name="Stajich J.E."/>
            <person name="Bonito G."/>
        </authorList>
    </citation>
    <scope>NUCLEOTIDE SEQUENCE</scope>
    <source>
        <strain evidence="2">NRRL 2769</strain>
    </source>
</reference>
<evidence type="ECO:0000313" key="3">
    <source>
        <dbReference type="Proteomes" id="UP000703661"/>
    </source>
</evidence>
<accession>A0A9P6MIL5</accession>
<dbReference type="Gene3D" id="3.80.10.10">
    <property type="entry name" value="Ribonuclease Inhibitor"/>
    <property type="match status" value="1"/>
</dbReference>
<protein>
    <recommendedName>
        <fullName evidence="4">F-box domain-containing protein</fullName>
    </recommendedName>
</protein>
<keyword evidence="1" id="KW-1133">Transmembrane helix</keyword>
<dbReference type="InterPro" id="IPR032675">
    <property type="entry name" value="LRR_dom_sf"/>
</dbReference>
<keyword evidence="1" id="KW-0812">Transmembrane</keyword>
<proteinExistence type="predicted"/>
<comment type="caution">
    <text evidence="2">The sequence shown here is derived from an EMBL/GenBank/DDBJ whole genome shotgun (WGS) entry which is preliminary data.</text>
</comment>
<feature type="transmembrane region" description="Helical" evidence="1">
    <location>
        <begin position="7"/>
        <end position="26"/>
    </location>
</feature>